<proteinExistence type="predicted"/>
<keyword evidence="2" id="KW-1185">Reference proteome</keyword>
<evidence type="ECO:0000313" key="2">
    <source>
        <dbReference type="Proteomes" id="UP001150217"/>
    </source>
</evidence>
<evidence type="ECO:0000313" key="1">
    <source>
        <dbReference type="EMBL" id="KAJ4500935.1"/>
    </source>
</evidence>
<organism evidence="1 2">
    <name type="scientific">Lentinula lateritia</name>
    <dbReference type="NCBI Taxonomy" id="40482"/>
    <lineage>
        <taxon>Eukaryota</taxon>
        <taxon>Fungi</taxon>
        <taxon>Dikarya</taxon>
        <taxon>Basidiomycota</taxon>
        <taxon>Agaricomycotina</taxon>
        <taxon>Agaricomycetes</taxon>
        <taxon>Agaricomycetidae</taxon>
        <taxon>Agaricales</taxon>
        <taxon>Marasmiineae</taxon>
        <taxon>Omphalotaceae</taxon>
        <taxon>Lentinula</taxon>
    </lineage>
</organism>
<reference evidence="1" key="1">
    <citation type="submission" date="2022-08" db="EMBL/GenBank/DDBJ databases">
        <title>A Global Phylogenomic Analysis of the Shiitake Genus Lentinula.</title>
        <authorList>
            <consortium name="DOE Joint Genome Institute"/>
            <person name="Sierra-Patev S."/>
            <person name="Min B."/>
            <person name="Naranjo-Ortiz M."/>
            <person name="Looney B."/>
            <person name="Konkel Z."/>
            <person name="Slot J.C."/>
            <person name="Sakamoto Y."/>
            <person name="Steenwyk J.L."/>
            <person name="Rokas A."/>
            <person name="Carro J."/>
            <person name="Camarero S."/>
            <person name="Ferreira P."/>
            <person name="Molpeceres G."/>
            <person name="Ruiz-Duenas F.J."/>
            <person name="Serrano A."/>
            <person name="Henrissat B."/>
            <person name="Drula E."/>
            <person name="Hughes K.W."/>
            <person name="Mata J.L."/>
            <person name="Ishikawa N.K."/>
            <person name="Vargas-Isla R."/>
            <person name="Ushijima S."/>
            <person name="Smith C.A."/>
            <person name="Ahrendt S."/>
            <person name="Andreopoulos W."/>
            <person name="He G."/>
            <person name="Labutti K."/>
            <person name="Lipzen A."/>
            <person name="Ng V."/>
            <person name="Riley R."/>
            <person name="Sandor L."/>
            <person name="Barry K."/>
            <person name="Martinez A.T."/>
            <person name="Xiao Y."/>
            <person name="Gibbons J.G."/>
            <person name="Terashima K."/>
            <person name="Grigoriev I.V."/>
            <person name="Hibbett D.S."/>
        </authorList>
    </citation>
    <scope>NUCLEOTIDE SEQUENCE</scope>
    <source>
        <strain evidence="1">RHP3577 ss4</strain>
    </source>
</reference>
<sequence length="189" mass="21220">MGSSADNNGSKKPNRKEFILRYLIGWEEPHEFGPISAEWDGSHASNPRIGVKWLMWFKQGLDCSVVPALTPTVSDICGSFLTASDLLPSLLEVWSLEWLFIMLCPHALFKTPVAFSPGTPMWSHATYFSKIILWGSKVTGHDDSWYFTCCLLLASSEKCMGAIVIIVPDRSVSMSNRKFPRRRRSECAS</sequence>
<name>A0ABQ8W1J6_9AGAR</name>
<accession>A0ABQ8W1J6</accession>
<dbReference type="EMBL" id="JANVFT010000004">
    <property type="protein sequence ID" value="KAJ4500935.1"/>
    <property type="molecule type" value="Genomic_DNA"/>
</dbReference>
<gene>
    <name evidence="1" type="ORF">C8R41DRAFT_863026</name>
</gene>
<protein>
    <submittedName>
        <fullName evidence="1">Uncharacterized protein</fullName>
    </submittedName>
</protein>
<comment type="caution">
    <text evidence="1">The sequence shown here is derived from an EMBL/GenBank/DDBJ whole genome shotgun (WGS) entry which is preliminary data.</text>
</comment>
<dbReference type="Proteomes" id="UP001150217">
    <property type="component" value="Unassembled WGS sequence"/>
</dbReference>